<reference evidence="1" key="2">
    <citation type="submission" date="2025-08" db="UniProtKB">
        <authorList>
            <consortium name="Ensembl"/>
        </authorList>
    </citation>
    <scope>IDENTIFICATION</scope>
</reference>
<reference evidence="1" key="3">
    <citation type="submission" date="2025-09" db="UniProtKB">
        <authorList>
            <consortium name="Ensembl"/>
        </authorList>
    </citation>
    <scope>IDENTIFICATION</scope>
</reference>
<organism evidence="1 2">
    <name type="scientific">Suricata suricatta</name>
    <name type="common">Meerkat</name>
    <dbReference type="NCBI Taxonomy" id="37032"/>
    <lineage>
        <taxon>Eukaryota</taxon>
        <taxon>Metazoa</taxon>
        <taxon>Chordata</taxon>
        <taxon>Craniata</taxon>
        <taxon>Vertebrata</taxon>
        <taxon>Euteleostomi</taxon>
        <taxon>Mammalia</taxon>
        <taxon>Eutheria</taxon>
        <taxon>Laurasiatheria</taxon>
        <taxon>Carnivora</taxon>
        <taxon>Feliformia</taxon>
        <taxon>Herpestidae</taxon>
        <taxon>Suricata</taxon>
    </lineage>
</organism>
<reference evidence="1 2" key="1">
    <citation type="submission" date="2019-05" db="EMBL/GenBank/DDBJ databases">
        <title>A Chromosome-scale Meerkat (S. suricatta) Genome Assembly.</title>
        <authorList>
            <person name="Dudchenko O."/>
            <person name="Lieberman Aiden E."/>
            <person name="Tung J."/>
            <person name="Barreiro L.B."/>
            <person name="Clutton-Brock T.H."/>
        </authorList>
    </citation>
    <scope>NUCLEOTIDE SEQUENCE [LARGE SCALE GENOMIC DNA]</scope>
</reference>
<proteinExistence type="predicted"/>
<evidence type="ECO:0000313" key="1">
    <source>
        <dbReference type="Ensembl" id="ENSSSUP00005037243.1"/>
    </source>
</evidence>
<dbReference type="AlphaFoldDB" id="A0A673VI96"/>
<keyword evidence="2" id="KW-1185">Reference proteome</keyword>
<dbReference type="Ensembl" id="ENSSSUT00005042391.1">
    <property type="protein sequence ID" value="ENSSSUP00005037243.1"/>
    <property type="gene ID" value="ENSSSUG00005023772.1"/>
</dbReference>
<accession>A0A673VI96</accession>
<evidence type="ECO:0000313" key="2">
    <source>
        <dbReference type="Proteomes" id="UP000472268"/>
    </source>
</evidence>
<dbReference type="Proteomes" id="UP000472268">
    <property type="component" value="Chromosome 14"/>
</dbReference>
<protein>
    <submittedName>
        <fullName evidence="1">Uncharacterized protein</fullName>
    </submittedName>
</protein>
<name>A0A673VI96_SURSU</name>
<sequence>MSNGVPIKVLHEAEGHIMKDKHHRNTLWKTQSAPMLKSMKKKTRPKGQQWKRFMWSREEEGMGWDMETSSRSEGKINS</sequence>